<keyword evidence="4" id="KW-1185">Reference proteome</keyword>
<dbReference type="Gene3D" id="1.10.3370.10">
    <property type="entry name" value="SecY subunit domain"/>
    <property type="match status" value="1"/>
</dbReference>
<dbReference type="InterPro" id="IPR023201">
    <property type="entry name" value="SecY_dom_sf"/>
</dbReference>
<sequence>MCLSILCFEELNCVIRNNCPALCCRYIWSSLDQIRWVADSEFFILFIATNICLESFQSQTDKVREAFYRQNLPNVTKLLATVLISLIVIYFERFRVVLLVRLTGFMPIIFAVYTYLQPVLHFSGNTVVIIL</sequence>
<accession>A0AA39SMZ9</accession>
<keyword evidence="2" id="KW-1133">Transmembrane helix</keyword>
<feature type="transmembrane region" description="Helical" evidence="2">
    <location>
        <begin position="98"/>
        <end position="116"/>
    </location>
</feature>
<keyword evidence="2" id="KW-0812">Transmembrane</keyword>
<dbReference type="SUPFAM" id="SSF103491">
    <property type="entry name" value="Preprotein translocase SecY subunit"/>
    <property type="match status" value="1"/>
</dbReference>
<organism evidence="3 4">
    <name type="scientific">Acer saccharum</name>
    <name type="common">Sugar maple</name>
    <dbReference type="NCBI Taxonomy" id="4024"/>
    <lineage>
        <taxon>Eukaryota</taxon>
        <taxon>Viridiplantae</taxon>
        <taxon>Streptophyta</taxon>
        <taxon>Embryophyta</taxon>
        <taxon>Tracheophyta</taxon>
        <taxon>Spermatophyta</taxon>
        <taxon>Magnoliopsida</taxon>
        <taxon>eudicotyledons</taxon>
        <taxon>Gunneridae</taxon>
        <taxon>Pentapetalae</taxon>
        <taxon>rosids</taxon>
        <taxon>malvids</taxon>
        <taxon>Sapindales</taxon>
        <taxon>Sapindaceae</taxon>
        <taxon>Hippocastanoideae</taxon>
        <taxon>Acereae</taxon>
        <taxon>Acer</taxon>
    </lineage>
</organism>
<comment type="subcellular location">
    <subcellularLocation>
        <location evidence="1">Plastid</location>
        <location evidence="1">Chloroplast thylakoid membrane</location>
        <topology evidence="1">Multi-pass membrane protein</topology>
    </subcellularLocation>
</comment>
<dbReference type="AlphaFoldDB" id="A0AA39SMZ9"/>
<reference evidence="3" key="2">
    <citation type="submission" date="2023-06" db="EMBL/GenBank/DDBJ databases">
        <authorList>
            <person name="Swenson N.G."/>
            <person name="Wegrzyn J.L."/>
            <person name="Mcevoy S.L."/>
        </authorList>
    </citation>
    <scope>NUCLEOTIDE SEQUENCE</scope>
    <source>
        <strain evidence="3">NS2018</strain>
        <tissue evidence="3">Leaf</tissue>
    </source>
</reference>
<proteinExistence type="predicted"/>
<dbReference type="PANTHER" id="PTHR10906">
    <property type="entry name" value="SECY/SEC61-ALPHA FAMILY MEMBER"/>
    <property type="match status" value="1"/>
</dbReference>
<dbReference type="InterPro" id="IPR002208">
    <property type="entry name" value="SecY/SEC61-alpha"/>
</dbReference>
<protein>
    <submittedName>
        <fullName evidence="3">Uncharacterized protein</fullName>
    </submittedName>
</protein>
<dbReference type="GO" id="GO:0009535">
    <property type="term" value="C:chloroplast thylakoid membrane"/>
    <property type="evidence" value="ECO:0007669"/>
    <property type="project" value="UniProtKB-SubCell"/>
</dbReference>
<keyword evidence="2" id="KW-0472">Membrane</keyword>
<evidence type="ECO:0000313" key="3">
    <source>
        <dbReference type="EMBL" id="KAK0591929.1"/>
    </source>
</evidence>
<dbReference type="Proteomes" id="UP001168877">
    <property type="component" value="Unassembled WGS sequence"/>
</dbReference>
<dbReference type="GO" id="GO:0015031">
    <property type="term" value="P:protein transport"/>
    <property type="evidence" value="ECO:0007669"/>
    <property type="project" value="InterPro"/>
</dbReference>
<dbReference type="EMBL" id="JAUESC010000380">
    <property type="protein sequence ID" value="KAK0591929.1"/>
    <property type="molecule type" value="Genomic_DNA"/>
</dbReference>
<evidence type="ECO:0000313" key="4">
    <source>
        <dbReference type="Proteomes" id="UP001168877"/>
    </source>
</evidence>
<name>A0AA39SMZ9_ACESA</name>
<gene>
    <name evidence="3" type="ORF">LWI29_010397</name>
</gene>
<evidence type="ECO:0000256" key="1">
    <source>
        <dbReference type="ARBA" id="ARBA00004454"/>
    </source>
</evidence>
<reference evidence="3" key="1">
    <citation type="journal article" date="2022" name="Plant J.">
        <title>Strategies of tolerance reflected in two North American maple genomes.</title>
        <authorList>
            <person name="McEvoy S.L."/>
            <person name="Sezen U.U."/>
            <person name="Trouern-Trend A."/>
            <person name="McMahon S.M."/>
            <person name="Schaberg P.G."/>
            <person name="Yang J."/>
            <person name="Wegrzyn J.L."/>
            <person name="Swenson N.G."/>
        </authorList>
    </citation>
    <scope>NUCLEOTIDE SEQUENCE</scope>
    <source>
        <strain evidence="3">NS2018</strain>
    </source>
</reference>
<comment type="caution">
    <text evidence="3">The sequence shown here is derived from an EMBL/GenBank/DDBJ whole genome shotgun (WGS) entry which is preliminary data.</text>
</comment>
<evidence type="ECO:0000256" key="2">
    <source>
        <dbReference type="SAM" id="Phobius"/>
    </source>
</evidence>
<feature type="transmembrane region" description="Helical" evidence="2">
    <location>
        <begin position="74"/>
        <end position="91"/>
    </location>
</feature>